<dbReference type="RefSeq" id="WP_207275608.1">
    <property type="nucleotide sequence ID" value="NZ_JAFMPK010000044.1"/>
</dbReference>
<feature type="chain" id="PRO_5047132581" evidence="2">
    <location>
        <begin position="18"/>
        <end position="250"/>
    </location>
</feature>
<feature type="region of interest" description="Disordered" evidence="1">
    <location>
        <begin position="87"/>
        <end position="111"/>
    </location>
</feature>
<evidence type="ECO:0000256" key="2">
    <source>
        <dbReference type="SAM" id="SignalP"/>
    </source>
</evidence>
<feature type="signal peptide" evidence="2">
    <location>
        <begin position="1"/>
        <end position="17"/>
    </location>
</feature>
<evidence type="ECO:0000313" key="3">
    <source>
        <dbReference type="EMBL" id="MBO0609676.1"/>
    </source>
</evidence>
<keyword evidence="2" id="KW-0732">Signal</keyword>
<dbReference type="Proteomes" id="UP000664617">
    <property type="component" value="Unassembled WGS sequence"/>
</dbReference>
<dbReference type="Pfam" id="PF10783">
    <property type="entry name" value="DUF2599"/>
    <property type="match status" value="1"/>
</dbReference>
<name>A0ABS3IAM9_9MICO</name>
<organism evidence="3 4">
    <name type="scientific">Myceligenerans salitolerans</name>
    <dbReference type="NCBI Taxonomy" id="1230528"/>
    <lineage>
        <taxon>Bacteria</taxon>
        <taxon>Bacillati</taxon>
        <taxon>Actinomycetota</taxon>
        <taxon>Actinomycetes</taxon>
        <taxon>Micrococcales</taxon>
        <taxon>Promicromonosporaceae</taxon>
        <taxon>Myceligenerans</taxon>
    </lineage>
</organism>
<comment type="caution">
    <text evidence="3">The sequence shown here is derived from an EMBL/GenBank/DDBJ whole genome shotgun (WGS) entry which is preliminary data.</text>
</comment>
<reference evidence="3 4" key="1">
    <citation type="submission" date="2021-03" db="EMBL/GenBank/DDBJ databases">
        <authorList>
            <person name="Xin L."/>
        </authorList>
    </citation>
    <scope>NUCLEOTIDE SEQUENCE [LARGE SCALE GENOMIC DNA]</scope>
    <source>
        <strain evidence="3 4">XHU 5031</strain>
    </source>
</reference>
<reference evidence="4" key="2">
    <citation type="submission" date="2023-07" db="EMBL/GenBank/DDBJ databases">
        <title>Myceligenerans salitolerans sp. nov., a halotolerant actinomycete isolated from a salt lake in Xinjiang, China.</title>
        <authorList>
            <person name="Guan T."/>
        </authorList>
    </citation>
    <scope>NUCLEOTIDE SEQUENCE [LARGE SCALE GENOMIC DNA]</scope>
    <source>
        <strain evidence="4">XHU 5031</strain>
    </source>
</reference>
<dbReference type="EMBL" id="JAFMPK010000044">
    <property type="protein sequence ID" value="MBO0609676.1"/>
    <property type="molecule type" value="Genomic_DNA"/>
</dbReference>
<accession>A0ABS3IAM9</accession>
<protein>
    <submittedName>
        <fullName evidence="3">DUF2599 domain-containing protein</fullName>
    </submittedName>
</protein>
<evidence type="ECO:0000256" key="1">
    <source>
        <dbReference type="SAM" id="MobiDB-lite"/>
    </source>
</evidence>
<keyword evidence="4" id="KW-1185">Reference proteome</keyword>
<gene>
    <name evidence="3" type="ORF">J0911_11650</name>
</gene>
<sequence>MRASHVVALGVAALVLAAIVASRTELGDGTGGSAAPAPTGTAAATRSVAPEPPADPTPPHRHSVVVAGVDLEITAAEVTVGDQRADGTRTITTSGAPAYGTGTPGAEVTEHGDRSVTVLRDGTPVAALTPAARGEKTAGGTGSPSRGATVLTLGDDALDSTAWAQREGEGGLSLAVVPASWVRGGGEATLDLLAAQLAAAEPETDSDTMRDQLACHHLGAPDKASWNLEPWRPDVGMFGTIAARCNPTDS</sequence>
<feature type="compositionally biased region" description="Low complexity" evidence="1">
    <location>
        <begin position="33"/>
        <end position="45"/>
    </location>
</feature>
<dbReference type="InterPro" id="IPR019719">
    <property type="entry name" value="DUF2599"/>
</dbReference>
<feature type="compositionally biased region" description="Low complexity" evidence="1">
    <location>
        <begin position="92"/>
        <end position="106"/>
    </location>
</feature>
<feature type="region of interest" description="Disordered" evidence="1">
    <location>
        <begin position="26"/>
        <end position="62"/>
    </location>
</feature>
<proteinExistence type="predicted"/>
<evidence type="ECO:0000313" key="4">
    <source>
        <dbReference type="Proteomes" id="UP000664617"/>
    </source>
</evidence>